<feature type="transmembrane region" description="Helical" evidence="1">
    <location>
        <begin position="118"/>
        <end position="139"/>
    </location>
</feature>
<dbReference type="Gene3D" id="1.20.144.10">
    <property type="entry name" value="Phosphatidic acid phosphatase type 2/haloperoxidase"/>
    <property type="match status" value="2"/>
</dbReference>
<dbReference type="STRING" id="1855283.SAMN05216382_1552"/>
<name>A0A1H7MQQ1_9SPHN</name>
<keyword evidence="1" id="KW-0812">Transmembrane</keyword>
<feature type="transmembrane region" description="Helical" evidence="1">
    <location>
        <begin position="190"/>
        <end position="210"/>
    </location>
</feature>
<keyword evidence="4" id="KW-1185">Reference proteome</keyword>
<keyword evidence="1" id="KW-0472">Membrane</keyword>
<evidence type="ECO:0000313" key="3">
    <source>
        <dbReference type="EMBL" id="SEL12937.1"/>
    </source>
</evidence>
<dbReference type="PANTHER" id="PTHR14969">
    <property type="entry name" value="SPHINGOSINE-1-PHOSPHATE PHOSPHOHYDROLASE"/>
    <property type="match status" value="1"/>
</dbReference>
<dbReference type="InterPro" id="IPR000326">
    <property type="entry name" value="PAP2/HPO"/>
</dbReference>
<sequence length="243" mass="25500">MGRRTPYRRVMTDRTPIAPALTAAEPVREAQAWHLPSVLRAAGVCAGAIALLLVIGFVLSRHAFGFDLGISNALRGAGPGWLRKAMIDVTALGGGTVLAIVTVGAVAILIARRLALTAGMVAAAVITGTTSSNLLKLVYARPRPPIADRLIEVSGDSFPSGHAANSALVYLTLAALVTQVTPGRATRNTVLTLAILLVGAIGTSRVYLGVHWPSDVLAGWSYGTLWAIGWWQIARRTRPLLGS</sequence>
<evidence type="ECO:0000259" key="2">
    <source>
        <dbReference type="SMART" id="SM00014"/>
    </source>
</evidence>
<evidence type="ECO:0000256" key="1">
    <source>
        <dbReference type="SAM" id="Phobius"/>
    </source>
</evidence>
<dbReference type="PANTHER" id="PTHR14969:SF13">
    <property type="entry name" value="AT30094P"/>
    <property type="match status" value="1"/>
</dbReference>
<dbReference type="CDD" id="cd03392">
    <property type="entry name" value="PAP2_like_2"/>
    <property type="match status" value="1"/>
</dbReference>
<dbReference type="Proteomes" id="UP000199214">
    <property type="component" value="Unassembled WGS sequence"/>
</dbReference>
<organism evidence="3 4">
    <name type="scientific">Sphingomonas palmae</name>
    <dbReference type="NCBI Taxonomy" id="1855283"/>
    <lineage>
        <taxon>Bacteria</taxon>
        <taxon>Pseudomonadati</taxon>
        <taxon>Pseudomonadota</taxon>
        <taxon>Alphaproteobacteria</taxon>
        <taxon>Sphingomonadales</taxon>
        <taxon>Sphingomonadaceae</taxon>
        <taxon>Sphingomonas</taxon>
    </lineage>
</organism>
<reference evidence="4" key="1">
    <citation type="submission" date="2016-10" db="EMBL/GenBank/DDBJ databases">
        <authorList>
            <person name="Varghese N."/>
            <person name="Submissions S."/>
        </authorList>
    </citation>
    <scope>NUCLEOTIDE SEQUENCE [LARGE SCALE GENOMIC DNA]</scope>
    <source>
        <strain evidence="4">JS21-1</strain>
    </source>
</reference>
<dbReference type="InterPro" id="IPR036938">
    <property type="entry name" value="PAP2/HPO_sf"/>
</dbReference>
<feature type="transmembrane region" description="Helical" evidence="1">
    <location>
        <begin position="38"/>
        <end position="59"/>
    </location>
</feature>
<evidence type="ECO:0000313" key="4">
    <source>
        <dbReference type="Proteomes" id="UP000199214"/>
    </source>
</evidence>
<proteinExistence type="predicted"/>
<dbReference type="SUPFAM" id="SSF48317">
    <property type="entry name" value="Acid phosphatase/Vanadium-dependent haloperoxidase"/>
    <property type="match status" value="1"/>
</dbReference>
<dbReference type="AlphaFoldDB" id="A0A1H7MQQ1"/>
<feature type="transmembrane region" description="Helical" evidence="1">
    <location>
        <begin position="89"/>
        <end position="111"/>
    </location>
</feature>
<feature type="domain" description="Phosphatidic acid phosphatase type 2/haloperoxidase" evidence="2">
    <location>
        <begin position="117"/>
        <end position="231"/>
    </location>
</feature>
<keyword evidence="1" id="KW-1133">Transmembrane helix</keyword>
<dbReference type="EMBL" id="FNZZ01000002">
    <property type="protein sequence ID" value="SEL12937.1"/>
    <property type="molecule type" value="Genomic_DNA"/>
</dbReference>
<dbReference type="SMART" id="SM00014">
    <property type="entry name" value="acidPPc"/>
    <property type="match status" value="1"/>
</dbReference>
<accession>A0A1H7MQQ1</accession>
<feature type="transmembrane region" description="Helical" evidence="1">
    <location>
        <begin position="159"/>
        <end position="178"/>
    </location>
</feature>
<gene>
    <name evidence="3" type="ORF">SAMN05216382_1552</name>
</gene>
<dbReference type="Pfam" id="PF01569">
    <property type="entry name" value="PAP2"/>
    <property type="match status" value="1"/>
</dbReference>
<feature type="transmembrane region" description="Helical" evidence="1">
    <location>
        <begin position="216"/>
        <end position="234"/>
    </location>
</feature>
<protein>
    <submittedName>
        <fullName evidence="3">Undecaprenyl-diphosphatase</fullName>
    </submittedName>
</protein>